<dbReference type="AlphaFoldDB" id="A0A0R1RED4"/>
<reference evidence="1 2" key="1">
    <citation type="journal article" date="2015" name="Genome Announc.">
        <title>Expanding the biotechnology potential of lactobacilli through comparative genomics of 213 strains and associated genera.</title>
        <authorList>
            <person name="Sun Z."/>
            <person name="Harris H.M."/>
            <person name="McCann A."/>
            <person name="Guo C."/>
            <person name="Argimon S."/>
            <person name="Zhang W."/>
            <person name="Yang X."/>
            <person name="Jeffery I.B."/>
            <person name="Cooney J.C."/>
            <person name="Kagawa T.F."/>
            <person name="Liu W."/>
            <person name="Song Y."/>
            <person name="Salvetti E."/>
            <person name="Wrobel A."/>
            <person name="Rasinkangas P."/>
            <person name="Parkhill J."/>
            <person name="Rea M.C."/>
            <person name="O'Sullivan O."/>
            <person name="Ritari J."/>
            <person name="Douillard F.P."/>
            <person name="Paul Ross R."/>
            <person name="Yang R."/>
            <person name="Briner A.E."/>
            <person name="Felis G.E."/>
            <person name="de Vos W.M."/>
            <person name="Barrangou R."/>
            <person name="Klaenhammer T.R."/>
            <person name="Caufield P.W."/>
            <person name="Cui Y."/>
            <person name="Zhang H."/>
            <person name="O'Toole P.W."/>
        </authorList>
    </citation>
    <scope>NUCLEOTIDE SEQUENCE [LARGE SCALE GENOMIC DNA]</scope>
    <source>
        <strain evidence="1 2">DSM 15707</strain>
    </source>
</reference>
<organism evidence="1 2">
    <name type="scientific">Paucilactobacillus oligofermentans DSM 15707 = LMG 22743</name>
    <dbReference type="NCBI Taxonomy" id="1423778"/>
    <lineage>
        <taxon>Bacteria</taxon>
        <taxon>Bacillati</taxon>
        <taxon>Bacillota</taxon>
        <taxon>Bacilli</taxon>
        <taxon>Lactobacillales</taxon>
        <taxon>Lactobacillaceae</taxon>
        <taxon>Paucilactobacillus</taxon>
    </lineage>
</organism>
<comment type="caution">
    <text evidence="1">The sequence shown here is derived from an EMBL/GenBank/DDBJ whole genome shotgun (WGS) entry which is preliminary data.</text>
</comment>
<gene>
    <name evidence="1" type="ORF">FC70_GL001764</name>
</gene>
<dbReference type="CDD" id="cd00085">
    <property type="entry name" value="HNHc"/>
    <property type="match status" value="1"/>
</dbReference>
<dbReference type="STRING" id="1423778.FC70_GL001764"/>
<name>A0A0R1RED4_9LACO</name>
<dbReference type="EMBL" id="AZFE01000032">
    <property type="protein sequence ID" value="KRL54961.1"/>
    <property type="molecule type" value="Genomic_DNA"/>
</dbReference>
<protein>
    <submittedName>
        <fullName evidence="1">HNH nuclease</fullName>
    </submittedName>
</protein>
<evidence type="ECO:0000313" key="2">
    <source>
        <dbReference type="Proteomes" id="UP000051697"/>
    </source>
</evidence>
<accession>A0A0R1RED4</accession>
<proteinExistence type="predicted"/>
<sequence>MISGEQAFGVMHMPRVHMCQQALCHAIIPFEQRYCDKHVELHKPFQSVTKKDKQQTDKYYNRFERDQEANAFYHSSSWVKVSNYVKNRDYYSDAITGAVIPDGELIVDHIVPRRYLSRDEALDTDNLWCLSRAHHNIKTKLEQSIESKPNGINKLKHMKQSWWQKAIEERIKKNE</sequence>
<keyword evidence="2" id="KW-1185">Reference proteome</keyword>
<dbReference type="PATRIC" id="fig|1423778.4.peg.1803"/>
<evidence type="ECO:0000313" key="1">
    <source>
        <dbReference type="EMBL" id="KRL54961.1"/>
    </source>
</evidence>
<dbReference type="InterPro" id="IPR003615">
    <property type="entry name" value="HNH_nuc"/>
</dbReference>
<dbReference type="Proteomes" id="UP000051697">
    <property type="component" value="Unassembled WGS sequence"/>
</dbReference>
<dbReference type="Gene3D" id="1.10.30.50">
    <property type="match status" value="1"/>
</dbReference>